<dbReference type="PROSITE" id="PS50294">
    <property type="entry name" value="WD_REPEATS_REGION"/>
    <property type="match status" value="1"/>
</dbReference>
<dbReference type="Proteomes" id="UP000594638">
    <property type="component" value="Unassembled WGS sequence"/>
</dbReference>
<organism evidence="4 5">
    <name type="scientific">Olea europaea subsp. europaea</name>
    <dbReference type="NCBI Taxonomy" id="158383"/>
    <lineage>
        <taxon>Eukaryota</taxon>
        <taxon>Viridiplantae</taxon>
        <taxon>Streptophyta</taxon>
        <taxon>Embryophyta</taxon>
        <taxon>Tracheophyta</taxon>
        <taxon>Spermatophyta</taxon>
        <taxon>Magnoliopsida</taxon>
        <taxon>eudicotyledons</taxon>
        <taxon>Gunneridae</taxon>
        <taxon>Pentapetalae</taxon>
        <taxon>asterids</taxon>
        <taxon>lamiids</taxon>
        <taxon>Lamiales</taxon>
        <taxon>Oleaceae</taxon>
        <taxon>Oleeae</taxon>
        <taxon>Olea</taxon>
    </lineage>
</organism>
<dbReference type="Pfam" id="PF21889">
    <property type="entry name" value="TPR1-like_2nd"/>
    <property type="match status" value="1"/>
</dbReference>
<sequence length="674" mass="74516">MSSLEKDLLFSIHQLLRKKNFKRTVHTLEQESGIFFSMPYFRDRVTNGDWDEVENYLSGFTKPKDNPNSTNIFTVIQHHKNLEAQDREDEKVSRELINARGYMFAYVKKLIEANPVFRDKLKLPIFNPSTLRLSLNLQNHLAAVPTSQSTSAVTSLLQGAVPKPAEFPTPFRAQGPLPTSPLGCVTNAPSAPQPSASYQSSVPHPSASACPIGFNTQNNSDVLKHPTTPKNKPAVDIQNDHSELLLKGTKRLEMSNEFMLSTPAINTIDDVNASSGSNIEDRVSPVAPTVSMNENRQNLKDGKPTIAGESSVKSRSRKLMDANEPSKCRILRLPDSLVAMRVSRLMYTNSGSAILALYVNAVHKLWKWPENDSNSMGKARARLVPQLWQPRSGTMMTNETSGMNPEYAFHCFALSNNDQYLMSVSGGEISFFNMGTFKTIKTIMSPPPAATFLALHPRDNNIIAIGSDDSSIQIYDATFNEVKTKLKAHQEMITGLAFSNILNVLVSSGADSQLCVWSTDTWEKQTNEYLQSPAGRSGASLADTRVQFHHDQTCLLAVQETQIVIYEVPALKRHMKWVLPLQASGSITYATYSCDSKSINVSFECGRISVLSASSLDLRCRINPSLYLPTNPSLRACPLVVAAHPSKPNQFAVGLTDGGVYVLEPLESEGKWYP</sequence>
<dbReference type="InterPro" id="IPR036322">
    <property type="entry name" value="WD40_repeat_dom_sf"/>
</dbReference>
<protein>
    <submittedName>
        <fullName evidence="4">Topless-related 4-like</fullName>
    </submittedName>
</protein>
<feature type="compositionally biased region" description="Low complexity" evidence="2">
    <location>
        <begin position="188"/>
        <end position="201"/>
    </location>
</feature>
<dbReference type="OrthoDB" id="1850764at2759"/>
<dbReference type="SMART" id="SM00320">
    <property type="entry name" value="WD40"/>
    <property type="match status" value="2"/>
</dbReference>
<dbReference type="InterPro" id="IPR054080">
    <property type="entry name" value="TPR1-like_2nd"/>
</dbReference>
<dbReference type="InterPro" id="IPR001680">
    <property type="entry name" value="WD40_rpt"/>
</dbReference>
<evidence type="ECO:0000256" key="2">
    <source>
        <dbReference type="SAM" id="MobiDB-lite"/>
    </source>
</evidence>
<dbReference type="GO" id="GO:0006355">
    <property type="term" value="P:regulation of DNA-templated transcription"/>
    <property type="evidence" value="ECO:0007669"/>
    <property type="project" value="InterPro"/>
</dbReference>
<comment type="caution">
    <text evidence="4">The sequence shown here is derived from an EMBL/GenBank/DDBJ whole genome shotgun (WGS) entry which is preliminary data.</text>
</comment>
<feature type="region of interest" description="Disordered" evidence="2">
    <location>
        <begin position="187"/>
        <end position="210"/>
    </location>
</feature>
<dbReference type="PROSITE" id="PS50082">
    <property type="entry name" value="WD_REPEATS_2"/>
    <property type="match status" value="1"/>
</dbReference>
<evidence type="ECO:0000256" key="1">
    <source>
        <dbReference type="PROSITE-ProRule" id="PRU00221"/>
    </source>
</evidence>
<dbReference type="InterPro" id="IPR015943">
    <property type="entry name" value="WD40/YVTN_repeat-like_dom_sf"/>
</dbReference>
<dbReference type="InterPro" id="IPR027728">
    <property type="entry name" value="Topless_fam"/>
</dbReference>
<dbReference type="PANTHER" id="PTHR44083:SF35">
    <property type="entry name" value="TOPLESS-RELATED PROTEIN 4-LIKE ISOFORM X1"/>
    <property type="match status" value="1"/>
</dbReference>
<proteinExistence type="predicted"/>
<dbReference type="EMBL" id="CACTIH010002104">
    <property type="protein sequence ID" value="CAA2973431.1"/>
    <property type="molecule type" value="Genomic_DNA"/>
</dbReference>
<dbReference type="AlphaFoldDB" id="A0A8S0R4J7"/>
<feature type="region of interest" description="Disordered" evidence="2">
    <location>
        <begin position="295"/>
        <end position="321"/>
    </location>
</feature>
<evidence type="ECO:0000313" key="5">
    <source>
        <dbReference type="Proteomes" id="UP000594638"/>
    </source>
</evidence>
<name>A0A8S0R4J7_OLEEU</name>
<evidence type="ECO:0000313" key="4">
    <source>
        <dbReference type="EMBL" id="CAA2973431.1"/>
    </source>
</evidence>
<dbReference type="Pfam" id="PF00400">
    <property type="entry name" value="WD40"/>
    <property type="match status" value="1"/>
</dbReference>
<accession>A0A8S0R4J7</accession>
<dbReference type="Gramene" id="OE9A061996T1">
    <property type="protein sequence ID" value="OE9A061996C1"/>
    <property type="gene ID" value="OE9A061996"/>
</dbReference>
<feature type="domain" description="TPR1-like CTLH-containing" evidence="3">
    <location>
        <begin position="37"/>
        <end position="95"/>
    </location>
</feature>
<dbReference type="InterPro" id="IPR006594">
    <property type="entry name" value="LisH"/>
</dbReference>
<keyword evidence="5" id="KW-1185">Reference proteome</keyword>
<dbReference type="Gene3D" id="2.130.10.10">
    <property type="entry name" value="YVTN repeat-like/Quinoprotein amine dehydrogenase"/>
    <property type="match status" value="1"/>
</dbReference>
<dbReference type="PROSITE" id="PS50896">
    <property type="entry name" value="LISH"/>
    <property type="match status" value="1"/>
</dbReference>
<feature type="repeat" description="WD" evidence="1">
    <location>
        <begin position="486"/>
        <end position="527"/>
    </location>
</feature>
<reference evidence="4 5" key="1">
    <citation type="submission" date="2019-12" db="EMBL/GenBank/DDBJ databases">
        <authorList>
            <person name="Alioto T."/>
            <person name="Alioto T."/>
            <person name="Gomez Garrido J."/>
        </authorList>
    </citation>
    <scope>NUCLEOTIDE SEQUENCE [LARGE SCALE GENOMIC DNA]</scope>
</reference>
<evidence type="ECO:0000259" key="3">
    <source>
        <dbReference type="Pfam" id="PF21889"/>
    </source>
</evidence>
<dbReference type="PANTHER" id="PTHR44083">
    <property type="entry name" value="TOPLESS-RELATED PROTEIN 1-RELATED"/>
    <property type="match status" value="1"/>
</dbReference>
<dbReference type="SUPFAM" id="SSF50978">
    <property type="entry name" value="WD40 repeat-like"/>
    <property type="match status" value="1"/>
</dbReference>
<gene>
    <name evidence="4" type="ORF">OLEA9_A061996</name>
</gene>
<keyword evidence="1" id="KW-0853">WD repeat</keyword>